<evidence type="ECO:0000256" key="5">
    <source>
        <dbReference type="ARBA" id="ARBA00022692"/>
    </source>
</evidence>
<dbReference type="InterPro" id="IPR050367">
    <property type="entry name" value="APC_superfamily"/>
</dbReference>
<dbReference type="NCBIfam" id="TIGR03810">
    <property type="entry name" value="arg_ornith_anti"/>
    <property type="match status" value="1"/>
</dbReference>
<feature type="transmembrane region" description="Helical" evidence="10">
    <location>
        <begin position="148"/>
        <end position="166"/>
    </location>
</feature>
<dbReference type="InterPro" id="IPR022461">
    <property type="entry name" value="Arg/Orn_antiprt_ArcD"/>
</dbReference>
<dbReference type="PANTHER" id="PTHR42770:SF4">
    <property type="entry name" value="ARGININE_ORNITHINE ANTIPORTER-RELATED"/>
    <property type="match status" value="1"/>
</dbReference>
<dbReference type="AlphaFoldDB" id="Q2SB20"/>
<dbReference type="eggNOG" id="COG0531">
    <property type="taxonomic scope" value="Bacteria"/>
</dbReference>
<keyword evidence="12" id="KW-1185">Reference proteome</keyword>
<evidence type="ECO:0000256" key="9">
    <source>
        <dbReference type="NCBIfam" id="TIGR03810"/>
    </source>
</evidence>
<evidence type="ECO:0000313" key="12">
    <source>
        <dbReference type="Proteomes" id="UP000000238"/>
    </source>
</evidence>
<gene>
    <name evidence="11" type="ordered locus">HCH_05491</name>
</gene>
<dbReference type="InterPro" id="IPR004754">
    <property type="entry name" value="Amino_acid_antiprt"/>
</dbReference>
<dbReference type="STRING" id="349521.HCH_05491"/>
<protein>
    <recommendedName>
        <fullName evidence="9">Arginine-ornithine antiporter</fullName>
    </recommendedName>
</protein>
<reference evidence="11 12" key="1">
    <citation type="journal article" date="2005" name="Nucleic Acids Res.">
        <title>Genomic blueprint of Hahella chejuensis, a marine microbe producing an algicidal agent.</title>
        <authorList>
            <person name="Jeong H."/>
            <person name="Yim J.H."/>
            <person name="Lee C."/>
            <person name="Choi S.-H."/>
            <person name="Park Y.K."/>
            <person name="Yoon S.H."/>
            <person name="Hur C.-G."/>
            <person name="Kang H.-Y."/>
            <person name="Kim D."/>
            <person name="Lee H.H."/>
            <person name="Park K.H."/>
            <person name="Park S.-H."/>
            <person name="Park H.-S."/>
            <person name="Lee H.K."/>
            <person name="Oh T.K."/>
            <person name="Kim J.F."/>
        </authorList>
    </citation>
    <scope>NUCLEOTIDE SEQUENCE [LARGE SCALE GENOMIC DNA]</scope>
    <source>
        <strain evidence="11 12">KCTC 2396</strain>
    </source>
</reference>
<feature type="transmembrane region" description="Helical" evidence="10">
    <location>
        <begin position="114"/>
        <end position="142"/>
    </location>
</feature>
<dbReference type="PIRSF" id="PIRSF006060">
    <property type="entry name" value="AA_transporter"/>
    <property type="match status" value="1"/>
</dbReference>
<proteinExistence type="inferred from homology"/>
<feature type="transmembrane region" description="Helical" evidence="10">
    <location>
        <begin position="55"/>
        <end position="82"/>
    </location>
</feature>
<comment type="similarity">
    <text evidence="2">Belongs to the amino acid-polyamine-organocation (APC) superfamily. Basic amino acid/polyamine antiporter (APA) (TC 2.A.3.2) family.</text>
</comment>
<feature type="transmembrane region" description="Helical" evidence="10">
    <location>
        <begin position="355"/>
        <end position="374"/>
    </location>
</feature>
<dbReference type="Proteomes" id="UP000000238">
    <property type="component" value="Chromosome"/>
</dbReference>
<dbReference type="EMBL" id="CP000155">
    <property type="protein sequence ID" value="ABC32154.1"/>
    <property type="molecule type" value="Genomic_DNA"/>
</dbReference>
<feature type="transmembrane region" description="Helical" evidence="10">
    <location>
        <begin position="416"/>
        <end position="435"/>
    </location>
</feature>
<feature type="transmembrane region" description="Helical" evidence="10">
    <location>
        <begin position="311"/>
        <end position="334"/>
    </location>
</feature>
<evidence type="ECO:0000256" key="2">
    <source>
        <dbReference type="ARBA" id="ARBA00008220"/>
    </source>
</evidence>
<evidence type="ECO:0000256" key="4">
    <source>
        <dbReference type="ARBA" id="ARBA00022475"/>
    </source>
</evidence>
<feature type="transmembrane region" description="Helical" evidence="10">
    <location>
        <begin position="380"/>
        <end position="404"/>
    </location>
</feature>
<keyword evidence="6" id="KW-0029">Amino-acid transport</keyword>
<dbReference type="PANTHER" id="PTHR42770">
    <property type="entry name" value="AMINO ACID TRANSPORTER-RELATED"/>
    <property type="match status" value="1"/>
</dbReference>
<dbReference type="GO" id="GO:0043858">
    <property type="term" value="F:arginine:ornithine antiporter activity"/>
    <property type="evidence" value="ECO:0007669"/>
    <property type="project" value="UniProtKB-UniRule"/>
</dbReference>
<feature type="transmembrane region" description="Helical" evidence="10">
    <location>
        <begin position="173"/>
        <end position="198"/>
    </location>
</feature>
<evidence type="ECO:0000313" key="11">
    <source>
        <dbReference type="EMBL" id="ABC32154.1"/>
    </source>
</evidence>
<comment type="subcellular location">
    <subcellularLocation>
        <location evidence="1">Cell membrane</location>
        <topology evidence="1">Multi-pass membrane protein</topology>
    </subcellularLocation>
</comment>
<feature type="transmembrane region" description="Helical" evidence="10">
    <location>
        <begin position="255"/>
        <end position="278"/>
    </location>
</feature>
<dbReference type="GO" id="GO:0006527">
    <property type="term" value="P:L-arginine catabolic process"/>
    <property type="evidence" value="ECO:0007669"/>
    <property type="project" value="UniProtKB-UniRule"/>
</dbReference>
<feature type="transmembrane region" description="Helical" evidence="10">
    <location>
        <begin position="471"/>
        <end position="494"/>
    </location>
</feature>
<dbReference type="KEGG" id="hch:HCH_05491"/>
<dbReference type="GO" id="GO:0005886">
    <property type="term" value="C:plasma membrane"/>
    <property type="evidence" value="ECO:0007669"/>
    <property type="project" value="UniProtKB-SubCell"/>
</dbReference>
<feature type="transmembrane region" description="Helical" evidence="10">
    <location>
        <begin position="30"/>
        <end position="49"/>
    </location>
</feature>
<dbReference type="InterPro" id="IPR002293">
    <property type="entry name" value="AA/rel_permease1"/>
</dbReference>
<evidence type="ECO:0000256" key="3">
    <source>
        <dbReference type="ARBA" id="ARBA00022448"/>
    </source>
</evidence>
<evidence type="ECO:0000256" key="7">
    <source>
        <dbReference type="ARBA" id="ARBA00022989"/>
    </source>
</evidence>
<dbReference type="NCBIfam" id="TIGR00905">
    <property type="entry name" value="2A0302"/>
    <property type="match status" value="1"/>
</dbReference>
<evidence type="ECO:0000256" key="6">
    <source>
        <dbReference type="ARBA" id="ARBA00022970"/>
    </source>
</evidence>
<evidence type="ECO:0000256" key="8">
    <source>
        <dbReference type="ARBA" id="ARBA00023136"/>
    </source>
</evidence>
<dbReference type="GO" id="GO:1903826">
    <property type="term" value="P:L-arginine transmembrane transport"/>
    <property type="evidence" value="ECO:0007669"/>
    <property type="project" value="InterPro"/>
</dbReference>
<keyword evidence="4" id="KW-1003">Cell membrane</keyword>
<keyword evidence="3" id="KW-0813">Transport</keyword>
<keyword evidence="8 10" id="KW-0472">Membrane</keyword>
<dbReference type="Gene3D" id="1.20.1740.10">
    <property type="entry name" value="Amino acid/polyamine transporter I"/>
    <property type="match status" value="1"/>
</dbReference>
<organism evidence="11 12">
    <name type="scientific">Hahella chejuensis (strain KCTC 2396)</name>
    <dbReference type="NCBI Taxonomy" id="349521"/>
    <lineage>
        <taxon>Bacteria</taxon>
        <taxon>Pseudomonadati</taxon>
        <taxon>Pseudomonadota</taxon>
        <taxon>Gammaproteobacteria</taxon>
        <taxon>Oceanospirillales</taxon>
        <taxon>Hahellaceae</taxon>
        <taxon>Hahella</taxon>
    </lineage>
</organism>
<evidence type="ECO:0000256" key="10">
    <source>
        <dbReference type="SAM" id="Phobius"/>
    </source>
</evidence>
<keyword evidence="7 10" id="KW-1133">Transmembrane helix</keyword>
<feature type="transmembrane region" description="Helical" evidence="10">
    <location>
        <begin position="225"/>
        <end position="243"/>
    </location>
</feature>
<sequence>MSIGVATLGEVNAREGEGLMTVSDKQPQRLRLGALIALVVGSMIGGGIFSLPQNIATSAGAGAVLLGWLVTGVGMLALAFVFQTLSRRKPELDAGVYAYAKAGFGAYMGFNSAWGYWICAWIGNVSYFVLLFSSLGFFFPVFGEGNTPAAVICASVLLWLVHAMVLSGVRQAAFINIITTVAKIVPLIMFVVLALVGFKADLFSIDIWGGEEPALGSVLDQVRNMMLVTVWVFIGIEGASVYSSRAQNRADVGKATVLGFVGVLALLVMVNVLSMGILSRAELAGLKNPSMAGVLEVVVGAWGAKLINVGLIISLCGALLSWTMLSAEILCVAAKDGAMPKALARTNSRGSPRGALWLSNSLIQLFLIITLYSSGTYLDLLYLGSSMILLPYFWTAFYALMLCLRGETYGDNDRVRGKDFAIALVAVLYSLWLVYAGGVKYLLLSSILYAPGAVVFAIARREQGERVFTPLETGVLVVLIMAALAGIAGLYMGYLSL</sequence>
<evidence type="ECO:0000256" key="1">
    <source>
        <dbReference type="ARBA" id="ARBA00004651"/>
    </source>
</evidence>
<name>Q2SB20_HAHCH</name>
<dbReference type="HOGENOM" id="CLU_007946_1_2_6"/>
<keyword evidence="5 10" id="KW-0812">Transmembrane</keyword>
<dbReference type="Pfam" id="PF13520">
    <property type="entry name" value="AA_permease_2"/>
    <property type="match status" value="1"/>
</dbReference>
<accession>Q2SB20</accession>